<dbReference type="EMBL" id="DTFF01000018">
    <property type="protein sequence ID" value="HGI87199.1"/>
    <property type="molecule type" value="Genomic_DNA"/>
</dbReference>
<name>A0A7C4BBD3_9CREN</name>
<dbReference type="AlphaFoldDB" id="A0A7C4BBD3"/>
<evidence type="ECO:0000256" key="1">
    <source>
        <dbReference type="SAM" id="Phobius"/>
    </source>
</evidence>
<keyword evidence="1" id="KW-1133">Transmembrane helix</keyword>
<comment type="caution">
    <text evidence="2">The sequence shown here is derived from an EMBL/GenBank/DDBJ whole genome shotgun (WGS) entry which is preliminary data.</text>
</comment>
<accession>A0A7C4BBD3</accession>
<organism evidence="2">
    <name type="scientific">Ignisphaera aggregans</name>
    <dbReference type="NCBI Taxonomy" id="334771"/>
    <lineage>
        <taxon>Archaea</taxon>
        <taxon>Thermoproteota</taxon>
        <taxon>Thermoprotei</taxon>
        <taxon>Desulfurococcales</taxon>
        <taxon>Desulfurococcaceae</taxon>
        <taxon>Ignisphaera</taxon>
    </lineage>
</organism>
<evidence type="ECO:0000313" key="2">
    <source>
        <dbReference type="EMBL" id="HGI87199.1"/>
    </source>
</evidence>
<gene>
    <name evidence="2" type="ORF">ENV14_02210</name>
</gene>
<keyword evidence="1" id="KW-0472">Membrane</keyword>
<proteinExistence type="predicted"/>
<protein>
    <submittedName>
        <fullName evidence="2">Uncharacterized protein</fullName>
    </submittedName>
</protein>
<feature type="transmembrane region" description="Helical" evidence="1">
    <location>
        <begin position="12"/>
        <end position="32"/>
    </location>
</feature>
<reference evidence="2" key="1">
    <citation type="journal article" date="2020" name="mSystems">
        <title>Genome- and Community-Level Interaction Insights into Carbon Utilization and Element Cycling Functions of Hydrothermarchaeota in Hydrothermal Sediment.</title>
        <authorList>
            <person name="Zhou Z."/>
            <person name="Liu Y."/>
            <person name="Xu W."/>
            <person name="Pan J."/>
            <person name="Luo Z.H."/>
            <person name="Li M."/>
        </authorList>
    </citation>
    <scope>NUCLEOTIDE SEQUENCE [LARGE SCALE GENOMIC DNA]</scope>
    <source>
        <strain evidence="2">SpSt-732</strain>
    </source>
</reference>
<keyword evidence="1" id="KW-0812">Transmembrane</keyword>
<sequence length="220" mass="24029">MEVVRRAQSELLTTVALIGLALVIGIAMISLVGSTVSSYREQALLINTLNSEISNTFVNLITYDDAGGRLWLLLKRLDGSRTDFFIAIAADTQYLQCSSVQYFNPAADTNGIMCDEGGDCPSAQQFRLGDPKGIYVPYGGGITTLVDFIRARDYGIPTASYVPICTVRNVCNLAPTPGLCTNNTIFRVSLPIGVKTVRVFIFTLFSNNLYLVNVYEVRTS</sequence>